<name>A0A196SKY3_BLAHN</name>
<feature type="region of interest" description="Disordered" evidence="3">
    <location>
        <begin position="2257"/>
        <end position="2301"/>
    </location>
</feature>
<dbReference type="SUPFAM" id="SSF52540">
    <property type="entry name" value="P-loop containing nucleoside triphosphate hydrolases"/>
    <property type="match status" value="2"/>
</dbReference>
<accession>A0A196SKY3</accession>
<dbReference type="EMBL" id="LXWW01000020">
    <property type="protein sequence ID" value="OAO17720.1"/>
    <property type="molecule type" value="Genomic_DNA"/>
</dbReference>
<dbReference type="GO" id="GO:0030687">
    <property type="term" value="C:preribosome, large subunit precursor"/>
    <property type="evidence" value="ECO:0007669"/>
    <property type="project" value="TreeGrafter"/>
</dbReference>
<protein>
    <submittedName>
        <fullName evidence="4">Uncharacterized protein</fullName>
    </submittedName>
</protein>
<sequence length="3028" mass="329771">MLSFQMDVFFSFQGSRCCIQFGAGETLAAHQSDFSSLTNTDFSKLVFMSKSQYLVVNKPLDAQVQQSSEVQITKNYSYVFLWDGKQCTVNGITFVAARTIITWALSELKMQAESPDSFYFCVAGSSDRWTGNRIVPWEGFGGAQLQLHRSLPTAARSPQLRSSPAATRVATQQETCSVIVSFKTMNDHRHPFSKSSHTAVTSILEEYLRLIYRNDYNPAYLSHYCLLFNNRMLSPKRTIGDYDLPSNAPLICTLRSSLKQPVSEAPLKVVLSVTISFKTPESNKRSYKRPATTRADEMLRDYLRDLYHNDTYASAMCLRLGDRTLAPSDTLSSLASNGSLRLLCVERVVRVQIAFMQEGSEVRSFTGSPRVTAGELRARYFKALNNQEDTQFYGLFFKGQPLEDAVTLCDPRFGDSVSLVVKEAPELKRAGVTVTAVNALTGARECVEHCLVIHTGIAQCADKVTNNQSSCAAFFLPSGAPLDEQSLPEDASSVLFVAVPKPFFSVGSFVCAGVRPLTAFCEEDFQPGAQRTISYHVTWNANVSVPSILELLHGDVCSELREVEVTDAMHGVEGDVEARRHETGCGLLITSLRVAYSLLAEAGVTTLLTDCVASALPLTSFTLTLSNASDLQSARRLSAVAQRFAHSLDTHFAIHASLPAAPLSSPPATCDPALFTTQSFRPQDTRLPLDTPSILIETLHTDSPSVCAAQLTTLALHCPDPITSLPSALVHAASFPSDPSFFFSSSSPQPVDFSLPLVDPAAPTFAFFSLEHALGSTLFLQKPDKRVVAVRCTTDTVVLHASSDALRVIQAYGDDPSAWNYIELIPYSTAEVRSTPACGAQTDGAKIREDCVKQAILSGEPTLFCAPTAAGKTASITSYCQRAMLRLVTLECHEDLSAESLLGDGALREAFVKGCVLLLENVDRLAEDALCALLAVLQNRSLMCESDGLSFSREPHPCFRVLATTCNTPSSQLRSVFRVVDEQSFPVIDMAETAMLLSGTFSKERVQAACEACKQHCGTPTIRDVRHVLKITTALCQQSKKAWNDSLNHCLHLLFNADTPLPLPPLPITFTSDRLDTRLFTELSSCVDAARASSCPLLLVSASRYTTQKYVQACLGDSFDWVDCSAATTPTTLLGGYRLQEAGNQPQPTLQYCDSDLHRVVTCSGTAVLFSIDHASAVLSCINSLLDQSQADRQHPSLVVATTTPDGLNTLPSSVRTRFLVVPLAEDPTRLSEPALAPSLASAAAWSDIASLLQQTPMEFEERRGARNALWFFQQFLQLPPSPELLQAVRSGDYSRIPQLSSFAAVSQHLEMLALNRVTALFEPAPSEIVMGVRTVLKSAFIAKKVVSLSVSKETTLASLLGFGDVSGKEHSGVLQKALQKQKLVVFENAETMSTELLEGVCSLFSPCSPYVRAQEACLSLRCLLLFHAPKRVLPDFVKCVECPRLSEEAVEKLPKTEVCRELVEFVEKGVLSLDEVMVVDRVVLHSLRNLILGKDVDVEKRQREEQLLVLACLFAERKALHGVVESVTERWKQKGFVDSDAAQGVSVTLHTGIITITDNKGAAKMARGKKEYQSSVSYAELSQACDAVKCAVFTACIAGYKRHTPGIPLLCVGDEAVTEEVCRLLEPKAIDVDVTPAATLSDVLLDGCSLPTAEAKRPANHDGVLTREPSAGDSSALVFRPGPLGWPFLLDPPGPIHLHNPHLAAEPLRSQLRAMLSNPEGVCLNWPEGEGNDFESGAVLLSCSPKDLPQLARMTPPERFIQVFCKEQRREDPLLQRLQAVFSLRVDIEPLVQFLRSTACRRRELQAELAERSETDPWRQLLAGEAPSVQALQHLVVPDTLKGIEAVFAGSSALQAEPTTIQMALALAMGLASGTPVVLESAEAVGKTTVVRRFLQARGDKFKYLRLTPTTTVRSLFGTVGSSGSIGSPNALNAEEKGELLKVEEKVVVLDNVSDAPMAVRTWLATFLQCAAKPTAKTALPFAPPKDVCFVLCSRGHVLPDSLYNGSLLFRDITLSPREKASIAAKSLDAKTRAMELCAGEPDFLAKIQVVKEMCAKDPSKLFAALWLVFGCGHSAALCERLGKELPFFPPLSDNSHTTRFSYAVSSCLQLQDVLMVVDASCAWRSALPIPSGKKMREVIVHRALFPEMILDAQNPDGVFWKAMRYGDWLVFEHCEHANDELMAFFRLLCDVPLSTMSGENETPFNASFRVVFHCSSPLPLSCAAIRFDALVSCHPAGNPDLSVFSGSTAHSRPFSRESGVFSREPNLTHNPSGLTSRESGVFSGNSSVCSHDSKSIGEKRDSLRMTPSIRGSMVSSAEQCALNVVQAWSMDGLFQLAVQRSEKKEHVRPIASVTRMLLKEHQVSVDPSFLQYTISLASQTLTAMLASAPLTAPVSAITVIIDTNVTIRGSKARERTLVVAAFLLMLRALAVPVNLFVACGRTSAMRMENVDTLSILSLLHFVLDLETVTHLPSTPLDLLQSLPSEMRTQPVVVFGDGISEQLLSPVEDVKEVARTWRLFLVCVAGSGEESLSSENQRQMETRLRGNFGERVLMLSQAADLPQFPKILANAVFSSHSPTAALADAPSEPVNEQGGSVMPEMPYDPVCCAQRRIAQTSTLSASATVAPIPAERLLLSYEPPSTQTSLHFFEAFANSDLAASLALGLARAFFPANAFAPSLAAMGTFVQPSAYHHFQHQPASDGKMFSSVCFSARRYACSVVLDASSLAFSYGNRHHAVTTLLALLRAVASLDLPTVDLWVASHTITRVATGIRSRDLWQANVLAALLAAAANPPLVTLLERTLLYAASTCVCRTDPAVVLVLTNGVLAEETRKGVRSVIHSFSTNRADLRFVGVGLGLHLHGTQDVLPQFFWSADVAQLGTVLCEQEDSVKEVNSVKETKAKLTESYPVCHKGCIGYMKECKTSYVEDRDITNAVKAKEKEKQPKRTVVPGEVEVEEQKPLLFTKKIKTIDEKPTFVKPAPPIAVKRVELPVREKPVPTTKRSTGLESAAKPTQSSDSGKKRGCCPFM</sequence>
<evidence type="ECO:0000256" key="1">
    <source>
        <dbReference type="ARBA" id="ARBA00022741"/>
    </source>
</evidence>
<reference evidence="4 5" key="1">
    <citation type="submission" date="2016-05" db="EMBL/GenBank/DDBJ databases">
        <title>Nuclear genome of Blastocystis sp. subtype 1 NandII.</title>
        <authorList>
            <person name="Gentekaki E."/>
            <person name="Curtis B."/>
            <person name="Stairs C."/>
            <person name="Eme L."/>
            <person name="Herman E."/>
            <person name="Klimes V."/>
            <person name="Arias M.C."/>
            <person name="Elias M."/>
            <person name="Hilliou F."/>
            <person name="Klute M."/>
            <person name="Malik S.-B."/>
            <person name="Pightling A."/>
            <person name="Rachubinski R."/>
            <person name="Salas D."/>
            <person name="Schlacht A."/>
            <person name="Suga H."/>
            <person name="Archibald J."/>
            <person name="Ball S.G."/>
            <person name="Clark G."/>
            <person name="Dacks J."/>
            <person name="Van Der Giezen M."/>
            <person name="Tsaousis A."/>
            <person name="Roger A."/>
        </authorList>
    </citation>
    <scope>NUCLEOTIDE SEQUENCE [LARGE SCALE GENOMIC DNA]</scope>
    <source>
        <strain evidence="5">ATCC 50177 / NandII</strain>
    </source>
</reference>
<proteinExistence type="predicted"/>
<dbReference type="PANTHER" id="PTHR48103:SF2">
    <property type="entry name" value="MIDASIN"/>
    <property type="match status" value="1"/>
</dbReference>
<feature type="compositionally biased region" description="Polar residues" evidence="3">
    <location>
        <begin position="2267"/>
        <end position="2292"/>
    </location>
</feature>
<keyword evidence="1" id="KW-0547">Nucleotide-binding</keyword>
<dbReference type="GO" id="GO:0000027">
    <property type="term" value="P:ribosomal large subunit assembly"/>
    <property type="evidence" value="ECO:0007669"/>
    <property type="project" value="TreeGrafter"/>
</dbReference>
<dbReference type="InterPro" id="IPR029071">
    <property type="entry name" value="Ubiquitin-like_domsf"/>
</dbReference>
<evidence type="ECO:0000256" key="3">
    <source>
        <dbReference type="SAM" id="MobiDB-lite"/>
    </source>
</evidence>
<dbReference type="InterPro" id="IPR027417">
    <property type="entry name" value="P-loop_NTPase"/>
</dbReference>
<organism evidence="4 5">
    <name type="scientific">Blastocystis sp. subtype 1 (strain ATCC 50177 / NandII)</name>
    <dbReference type="NCBI Taxonomy" id="478820"/>
    <lineage>
        <taxon>Eukaryota</taxon>
        <taxon>Sar</taxon>
        <taxon>Stramenopiles</taxon>
        <taxon>Bigyra</taxon>
        <taxon>Opalozoa</taxon>
        <taxon>Opalinata</taxon>
        <taxon>Blastocystidae</taxon>
        <taxon>Blastocystis</taxon>
    </lineage>
</organism>
<evidence type="ECO:0000256" key="2">
    <source>
        <dbReference type="ARBA" id="ARBA00022840"/>
    </source>
</evidence>
<feature type="region of interest" description="Disordered" evidence="3">
    <location>
        <begin position="2992"/>
        <end position="3028"/>
    </location>
</feature>
<evidence type="ECO:0000313" key="4">
    <source>
        <dbReference type="EMBL" id="OAO17720.1"/>
    </source>
</evidence>
<dbReference type="GO" id="GO:0005634">
    <property type="term" value="C:nucleus"/>
    <property type="evidence" value="ECO:0007669"/>
    <property type="project" value="TreeGrafter"/>
</dbReference>
<gene>
    <name evidence="4" type="ORF">AV274_0554</name>
</gene>
<comment type="caution">
    <text evidence="4">The sequence shown here is derived from an EMBL/GenBank/DDBJ whole genome shotgun (WGS) entry which is preliminary data.</text>
</comment>
<dbReference type="SUPFAM" id="SSF54236">
    <property type="entry name" value="Ubiquitin-like"/>
    <property type="match status" value="1"/>
</dbReference>
<dbReference type="GO" id="GO:0000055">
    <property type="term" value="P:ribosomal large subunit export from nucleus"/>
    <property type="evidence" value="ECO:0007669"/>
    <property type="project" value="TreeGrafter"/>
</dbReference>
<feature type="compositionally biased region" description="Polar residues" evidence="3">
    <location>
        <begin position="3000"/>
        <end position="3017"/>
    </location>
</feature>
<keyword evidence="2" id="KW-0067">ATP-binding</keyword>
<dbReference type="Proteomes" id="UP000078348">
    <property type="component" value="Unassembled WGS sequence"/>
</dbReference>
<dbReference type="GO" id="GO:0005524">
    <property type="term" value="F:ATP binding"/>
    <property type="evidence" value="ECO:0007669"/>
    <property type="project" value="UniProtKB-KW"/>
</dbReference>
<dbReference type="PANTHER" id="PTHR48103">
    <property type="entry name" value="MIDASIN-RELATED"/>
    <property type="match status" value="1"/>
</dbReference>
<evidence type="ECO:0000313" key="5">
    <source>
        <dbReference type="Proteomes" id="UP000078348"/>
    </source>
</evidence>
<keyword evidence="5" id="KW-1185">Reference proteome</keyword>
<dbReference type="Gene3D" id="3.40.50.300">
    <property type="entry name" value="P-loop containing nucleotide triphosphate hydrolases"/>
    <property type="match status" value="2"/>
</dbReference>